<dbReference type="Pfam" id="PF00560">
    <property type="entry name" value="LRR_1"/>
    <property type="match status" value="4"/>
</dbReference>
<keyword evidence="3" id="KW-0723">Serine/threonine-protein kinase</keyword>
<dbReference type="GO" id="GO:0033612">
    <property type="term" value="F:receptor serine/threonine kinase binding"/>
    <property type="evidence" value="ECO:0007669"/>
    <property type="project" value="TreeGrafter"/>
</dbReference>
<keyword evidence="9 16" id="KW-0547">Nucleotide-binding</keyword>
<evidence type="ECO:0000256" key="5">
    <source>
        <dbReference type="ARBA" id="ARBA00022679"/>
    </source>
</evidence>
<dbReference type="PANTHER" id="PTHR48056">
    <property type="entry name" value="LRR RECEPTOR-LIKE SERINE/THREONINE-PROTEIN KINASE-RELATED"/>
    <property type="match status" value="1"/>
</dbReference>
<dbReference type="PRINTS" id="PR00019">
    <property type="entry name" value="LEURICHRPT"/>
</dbReference>
<dbReference type="Pfam" id="PF08263">
    <property type="entry name" value="LRRNT_2"/>
    <property type="match status" value="1"/>
</dbReference>
<feature type="region of interest" description="Disordered" evidence="17">
    <location>
        <begin position="1"/>
        <end position="30"/>
    </location>
</feature>
<evidence type="ECO:0000256" key="4">
    <source>
        <dbReference type="ARBA" id="ARBA00022614"/>
    </source>
</evidence>
<dbReference type="FunFam" id="1.10.510.10:FF:000276">
    <property type="entry name" value="LRR receptor-like serine/threonine-protein kinase RCH1"/>
    <property type="match status" value="1"/>
</dbReference>
<dbReference type="Pfam" id="PF13855">
    <property type="entry name" value="LRR_8"/>
    <property type="match status" value="2"/>
</dbReference>
<dbReference type="PROSITE" id="PS50011">
    <property type="entry name" value="PROTEIN_KINASE_DOM"/>
    <property type="match status" value="1"/>
</dbReference>
<dbReference type="FunFam" id="3.80.10.10:FF:000095">
    <property type="entry name" value="LRR receptor-like serine/threonine-protein kinase GSO1"/>
    <property type="match status" value="1"/>
</dbReference>
<organism evidence="20 21">
    <name type="scientific">Marchantia polymorpha subsp. ruderalis</name>
    <dbReference type="NCBI Taxonomy" id="1480154"/>
    <lineage>
        <taxon>Eukaryota</taxon>
        <taxon>Viridiplantae</taxon>
        <taxon>Streptophyta</taxon>
        <taxon>Embryophyta</taxon>
        <taxon>Marchantiophyta</taxon>
        <taxon>Marchantiopsida</taxon>
        <taxon>Marchantiidae</taxon>
        <taxon>Marchantiales</taxon>
        <taxon>Marchantiaceae</taxon>
        <taxon>Marchantia</taxon>
    </lineage>
</organism>
<keyword evidence="14" id="KW-0675">Receptor</keyword>
<proteinExistence type="inferred from homology"/>
<dbReference type="InterPro" id="IPR017441">
    <property type="entry name" value="Protein_kinase_ATP_BS"/>
</dbReference>
<dbReference type="SUPFAM" id="SSF52047">
    <property type="entry name" value="RNI-like"/>
    <property type="match status" value="2"/>
</dbReference>
<keyword evidence="15" id="KW-0325">Glycoprotein</keyword>
<keyword evidence="4" id="KW-0433">Leucine-rich repeat</keyword>
<dbReference type="PROSITE" id="PS00108">
    <property type="entry name" value="PROTEIN_KINASE_ST"/>
    <property type="match status" value="1"/>
</dbReference>
<dbReference type="SMART" id="SM00220">
    <property type="entry name" value="S_TKc"/>
    <property type="match status" value="1"/>
</dbReference>
<dbReference type="Proteomes" id="UP000077202">
    <property type="component" value="Unassembled WGS sequence"/>
</dbReference>
<dbReference type="InterPro" id="IPR000719">
    <property type="entry name" value="Prot_kinase_dom"/>
</dbReference>
<dbReference type="GO" id="GO:0005524">
    <property type="term" value="F:ATP binding"/>
    <property type="evidence" value="ECO:0007669"/>
    <property type="project" value="UniProtKB-UniRule"/>
</dbReference>
<dbReference type="GO" id="GO:0016020">
    <property type="term" value="C:membrane"/>
    <property type="evidence" value="ECO:0007669"/>
    <property type="project" value="UniProtKB-SubCell"/>
</dbReference>
<dbReference type="InterPro" id="IPR013210">
    <property type="entry name" value="LRR_N_plant-typ"/>
</dbReference>
<dbReference type="Pfam" id="PF07714">
    <property type="entry name" value="PK_Tyr_Ser-Thr"/>
    <property type="match status" value="1"/>
</dbReference>
<reference evidence="20" key="1">
    <citation type="submission" date="2016-03" db="EMBL/GenBank/DDBJ databases">
        <title>Mechanisms controlling the formation of the plant cell surface in tip-growing cells are functionally conserved among land plants.</title>
        <authorList>
            <person name="Honkanen S."/>
            <person name="Jones V.A."/>
            <person name="Morieri G."/>
            <person name="Champion C."/>
            <person name="Hetherington A.J."/>
            <person name="Kelly S."/>
            <person name="Saint-Marcoux D."/>
            <person name="Proust H."/>
            <person name="Prescott H."/>
            <person name="Dolan L."/>
        </authorList>
    </citation>
    <scope>NUCLEOTIDE SEQUENCE [LARGE SCALE GENOMIC DNA]</scope>
    <source>
        <tissue evidence="20">Whole gametophyte</tissue>
    </source>
</reference>
<evidence type="ECO:0000256" key="9">
    <source>
        <dbReference type="ARBA" id="ARBA00022741"/>
    </source>
</evidence>
<dbReference type="FunFam" id="3.80.10.10:FF:000393">
    <property type="entry name" value="LRR receptor-like serine/threonine-protein kinase RCH1"/>
    <property type="match status" value="1"/>
</dbReference>
<feature type="transmembrane region" description="Helical" evidence="18">
    <location>
        <begin position="1010"/>
        <end position="1035"/>
    </location>
</feature>
<protein>
    <recommendedName>
        <fullName evidence="19">Protein kinase domain-containing protein</fullName>
    </recommendedName>
</protein>
<comment type="caution">
    <text evidence="20">The sequence shown here is derived from an EMBL/GenBank/DDBJ whole genome shotgun (WGS) entry which is preliminary data.</text>
</comment>
<dbReference type="InterPro" id="IPR008271">
    <property type="entry name" value="Ser/Thr_kinase_AS"/>
</dbReference>
<name>A0A176VJL7_MARPO</name>
<evidence type="ECO:0000256" key="17">
    <source>
        <dbReference type="SAM" id="MobiDB-lite"/>
    </source>
</evidence>
<comment type="similarity">
    <text evidence="2">Belongs to the protein kinase superfamily. Ser/Thr protein kinase family.</text>
</comment>
<evidence type="ECO:0000256" key="6">
    <source>
        <dbReference type="ARBA" id="ARBA00022692"/>
    </source>
</evidence>
<evidence type="ECO:0000256" key="10">
    <source>
        <dbReference type="ARBA" id="ARBA00022777"/>
    </source>
</evidence>
<dbReference type="InterPro" id="IPR011009">
    <property type="entry name" value="Kinase-like_dom_sf"/>
</dbReference>
<evidence type="ECO:0000256" key="2">
    <source>
        <dbReference type="ARBA" id="ARBA00008684"/>
    </source>
</evidence>
<dbReference type="InterPro" id="IPR003591">
    <property type="entry name" value="Leu-rich_rpt_typical-subtyp"/>
</dbReference>
<evidence type="ECO:0000256" key="14">
    <source>
        <dbReference type="ARBA" id="ARBA00023170"/>
    </source>
</evidence>
<feature type="domain" description="Protein kinase" evidence="19">
    <location>
        <begin position="1073"/>
        <end position="1355"/>
    </location>
</feature>
<dbReference type="Pfam" id="PF23598">
    <property type="entry name" value="LRR_14"/>
    <property type="match status" value="1"/>
</dbReference>
<evidence type="ECO:0000313" key="21">
    <source>
        <dbReference type="Proteomes" id="UP000077202"/>
    </source>
</evidence>
<gene>
    <name evidence="20" type="ORF">AXG93_2269s1180</name>
</gene>
<evidence type="ECO:0000256" key="15">
    <source>
        <dbReference type="ARBA" id="ARBA00023180"/>
    </source>
</evidence>
<dbReference type="SUPFAM" id="SSF56112">
    <property type="entry name" value="Protein kinase-like (PK-like)"/>
    <property type="match status" value="1"/>
</dbReference>
<evidence type="ECO:0000256" key="1">
    <source>
        <dbReference type="ARBA" id="ARBA00004167"/>
    </source>
</evidence>
<keyword evidence="6 18" id="KW-0812">Transmembrane</keyword>
<dbReference type="InterPro" id="IPR001245">
    <property type="entry name" value="Ser-Thr/Tyr_kinase_cat_dom"/>
</dbReference>
<evidence type="ECO:0000256" key="11">
    <source>
        <dbReference type="ARBA" id="ARBA00022840"/>
    </source>
</evidence>
<evidence type="ECO:0000256" key="7">
    <source>
        <dbReference type="ARBA" id="ARBA00022729"/>
    </source>
</evidence>
<dbReference type="InterPro" id="IPR032675">
    <property type="entry name" value="LRR_dom_sf"/>
</dbReference>
<evidence type="ECO:0000256" key="3">
    <source>
        <dbReference type="ARBA" id="ARBA00022527"/>
    </source>
</evidence>
<evidence type="ECO:0000259" key="19">
    <source>
        <dbReference type="PROSITE" id="PS50011"/>
    </source>
</evidence>
<dbReference type="PROSITE" id="PS00107">
    <property type="entry name" value="PROTEIN_KINASE_ATP"/>
    <property type="match status" value="1"/>
</dbReference>
<evidence type="ECO:0000256" key="8">
    <source>
        <dbReference type="ARBA" id="ARBA00022737"/>
    </source>
</evidence>
<keyword evidence="12 18" id="KW-1133">Transmembrane helix</keyword>
<dbReference type="InterPro" id="IPR001611">
    <property type="entry name" value="Leu-rich_rpt"/>
</dbReference>
<keyword evidence="7" id="KW-0732">Signal</keyword>
<dbReference type="EMBL" id="LVLJ01003589">
    <property type="protein sequence ID" value="OAE20757.1"/>
    <property type="molecule type" value="Genomic_DNA"/>
</dbReference>
<feature type="compositionally biased region" description="Basic residues" evidence="17">
    <location>
        <begin position="66"/>
        <end position="78"/>
    </location>
</feature>
<keyword evidence="10" id="KW-0418">Kinase</keyword>
<feature type="binding site" evidence="16">
    <location>
        <position position="1108"/>
    </location>
    <ligand>
        <name>ATP</name>
        <dbReference type="ChEBI" id="CHEBI:30616"/>
    </ligand>
</feature>
<accession>A0A176VJL7</accession>
<dbReference type="InterPro" id="IPR050647">
    <property type="entry name" value="Plant_LRR-RLKs"/>
</dbReference>
<keyword evidence="8" id="KW-0677">Repeat</keyword>
<keyword evidence="5" id="KW-0808">Transferase</keyword>
<feature type="region of interest" description="Disordered" evidence="17">
    <location>
        <begin position="45"/>
        <end position="83"/>
    </location>
</feature>
<feature type="compositionally biased region" description="Basic and acidic residues" evidence="17">
    <location>
        <begin position="1"/>
        <end position="16"/>
    </location>
</feature>
<evidence type="ECO:0000256" key="18">
    <source>
        <dbReference type="SAM" id="Phobius"/>
    </source>
</evidence>
<comment type="subcellular location">
    <subcellularLocation>
        <location evidence="1">Membrane</location>
        <topology evidence="1">Single-pass membrane protein</topology>
    </subcellularLocation>
</comment>
<dbReference type="FunFam" id="3.80.10.10:FF:000627">
    <property type="entry name" value="Probable leucine-rich repeat receptor-like protein kinase At2g33170"/>
    <property type="match status" value="1"/>
</dbReference>
<evidence type="ECO:0000256" key="12">
    <source>
        <dbReference type="ARBA" id="ARBA00022989"/>
    </source>
</evidence>
<evidence type="ECO:0000313" key="20">
    <source>
        <dbReference type="EMBL" id="OAE20757.1"/>
    </source>
</evidence>
<dbReference type="InterPro" id="IPR055414">
    <property type="entry name" value="LRR_R13L4/SHOC2-like"/>
</dbReference>
<dbReference type="PANTHER" id="PTHR48056:SF42">
    <property type="entry name" value="MDIS1-INTERACTING RECEPTOR LIKE KINASE 2-LIKE"/>
    <property type="match status" value="1"/>
</dbReference>
<dbReference type="PROSITE" id="PS51450">
    <property type="entry name" value="LRR"/>
    <property type="match status" value="2"/>
</dbReference>
<keyword evidence="11 16" id="KW-0067">ATP-binding</keyword>
<dbReference type="GO" id="GO:0001653">
    <property type="term" value="F:peptide receptor activity"/>
    <property type="evidence" value="ECO:0007669"/>
    <property type="project" value="UniProtKB-ARBA"/>
</dbReference>
<evidence type="ECO:0000256" key="13">
    <source>
        <dbReference type="ARBA" id="ARBA00023136"/>
    </source>
</evidence>
<keyword evidence="13 18" id="KW-0472">Membrane</keyword>
<dbReference type="GO" id="GO:0004674">
    <property type="term" value="F:protein serine/threonine kinase activity"/>
    <property type="evidence" value="ECO:0007669"/>
    <property type="project" value="UniProtKB-KW"/>
</dbReference>
<keyword evidence="21" id="KW-1185">Reference proteome</keyword>
<dbReference type="SMART" id="SM00369">
    <property type="entry name" value="LRR_TYP"/>
    <property type="match status" value="7"/>
</dbReference>
<dbReference type="Gene3D" id="1.10.510.10">
    <property type="entry name" value="Transferase(Phosphotransferase) domain 1"/>
    <property type="match status" value="1"/>
</dbReference>
<dbReference type="Gene3D" id="3.80.10.10">
    <property type="entry name" value="Ribonuclease Inhibitor"/>
    <property type="match status" value="3"/>
</dbReference>
<sequence length="1387" mass="149657">MIGRDEMRARASREGAKPASDGGMEGGNGEMQRINIDLCEVCSAARQAEASSSSSGRGGRSGARKERSRGRPRKKIKVHRSDNVRVRSDAVTEAHFGPRATPMRLLRRRMVRAATGRRCGTGVSGGGGEDLVATSAAGGGGNKPNRERERGKLGAAEMRACCGDGGSHMVGWLGAPLEEAAPMESGSRCCGAMACHARGVGATKVMVQTPGQEIGSLTQVFGGIICRAGGSREEAVGDVRDITAAGHFLLIDDECITVGVQLAGCRILPPNLTEFKTYAQGRQFSERMRVQQQFGSTGILHFVGELWVLLLILMCTCKRGLSISDDGLALLEFKRGLNGTVLLDEGWGDENAVTPCQWTGVTCDNISSAVTALSLPGLELHGQISPALGRLGSLEVLNLGDNNFTGTIPWEIGSLSKLRTLQLNNNQLTGHIPSSLGWLSTLEDLFLNGNFLNGSMPPSLVNCTSLRQLHLYDNYLVGDIPSEYGGLANLEGFRIGGNRLSGPLPGSLGNCSNLTVLGVAYNPLSGVLPPELGNLYKLKSMVLIGTQMTGPIPPEYGNLSSLVTLALYSTYISGSIPPELGKLQNVQYMWLYLNNITGSVPPELGNCTSLQSLDLSYNQLTGSIPGELGNLQMLTVINLFVNKLNGSIPAGLSRGPSLTTLQLYDNRLSGPIPSEFGQMPNLAVLAAWKNRLSGSIPRSLGNCSGLNILDISLNRLEGEIPADIFEQGSLQRLFLFSNRLTGPIPPEIKYAFNLTRIRLARNQLTGSIPPELAQLSNLTYLDLQDNNITGTLPAGFLQSKSLQALILANNQLTGEVPPELGNVPSLIQLDLSANSLFGPIPPEIGKLGRLITLNLSQNHLSGPIPRELSECQSLNELDLGGNQLSGNIPPEIGKLISLEISLNLSWNNLTGPIPPTLENLTKLSKLDLSHNTLSGSVLLLDSMVSLTFVNISNNLFSGRLPEIFFRPLMTLSYFGNPGLCGEHLGVSCGEDDPSDTTAHSKRHLSSSQKAAIWVTLALFFILAALFVLLGILWYVGRYERNLQQYVDPATSSQWTLIPFQKLEVSIEEILFCLNEANVIGRGGSGTVYRAYIQGGQNIAVKKLWMPGKGEMSHDAFSCEVETLGKIRHGNILRLLGSCCNKDTKLLLYDFMPNGSLGELLHASDVSFLDWSTRYKLAIGAAHGLAYLHHDCVPQILHRDVKSNNILVSSRFEAHVADFGLAKLIYAAEDHPSMSRIVGSYGYIAPEYAYTMKITDKSDVYSFGVVLLEIVTGKKPVDPSFTDAVDLVGWVNQQVKAGRGDRSICDRRLEGLPEALLCEMEEVLGIALLCVSPSPNDRPNMREVVAMLVAIQQDTLSWMKSKSLSEPCSKQPILCISPDSDDSSWSRT</sequence>
<evidence type="ECO:0000256" key="16">
    <source>
        <dbReference type="PROSITE-ProRule" id="PRU10141"/>
    </source>
</evidence>
<dbReference type="Gene3D" id="3.30.200.20">
    <property type="entry name" value="Phosphorylase Kinase, domain 1"/>
    <property type="match status" value="1"/>
</dbReference>
<feature type="compositionally biased region" description="Low complexity" evidence="17">
    <location>
        <begin position="45"/>
        <end position="55"/>
    </location>
</feature>